<accession>A0A177DP95</accession>
<keyword evidence="3" id="KW-1185">Reference proteome</keyword>
<evidence type="ECO:0000313" key="3">
    <source>
        <dbReference type="Proteomes" id="UP000077248"/>
    </source>
</evidence>
<dbReference type="KEGG" id="aalt:CC77DRAFT_1008657"/>
<dbReference type="OMA" id="YPSEIDF"/>
<proteinExistence type="predicted"/>
<gene>
    <name evidence="2" type="ORF">CC77DRAFT_1008657</name>
</gene>
<dbReference type="GeneID" id="29109138"/>
<evidence type="ECO:0000313" key="2">
    <source>
        <dbReference type="EMBL" id="OAG20609.1"/>
    </source>
</evidence>
<dbReference type="VEuPathDB" id="FungiDB:CC77DRAFT_1008657"/>
<feature type="region of interest" description="Disordered" evidence="1">
    <location>
        <begin position="59"/>
        <end position="80"/>
    </location>
</feature>
<name>A0A177DP95_ALTAL</name>
<evidence type="ECO:0000256" key="1">
    <source>
        <dbReference type="SAM" id="MobiDB-lite"/>
    </source>
</evidence>
<dbReference type="EMBL" id="KV441478">
    <property type="protein sequence ID" value="OAG20609.1"/>
    <property type="molecule type" value="Genomic_DNA"/>
</dbReference>
<dbReference type="Proteomes" id="UP000077248">
    <property type="component" value="Unassembled WGS sequence"/>
</dbReference>
<dbReference type="AlphaFoldDB" id="A0A177DP95"/>
<reference evidence="2 3" key="1">
    <citation type="submission" date="2016-05" db="EMBL/GenBank/DDBJ databases">
        <title>Comparative analysis of secretome profiles of manganese(II)-oxidizing ascomycete fungi.</title>
        <authorList>
            <consortium name="DOE Joint Genome Institute"/>
            <person name="Zeiner C.A."/>
            <person name="Purvine S.O."/>
            <person name="Zink E.M."/>
            <person name="Wu S."/>
            <person name="Pasa-Tolic L."/>
            <person name="Chaput D.L."/>
            <person name="Haridas S."/>
            <person name="Grigoriev I.V."/>
            <person name="Santelli C.M."/>
            <person name="Hansel C.M."/>
        </authorList>
    </citation>
    <scope>NUCLEOTIDE SEQUENCE [LARGE SCALE GENOMIC DNA]</scope>
    <source>
        <strain evidence="2 3">SRC1lrK2f</strain>
    </source>
</reference>
<organism evidence="2 3">
    <name type="scientific">Alternaria alternata</name>
    <name type="common">Alternaria rot fungus</name>
    <name type="synonym">Torula alternata</name>
    <dbReference type="NCBI Taxonomy" id="5599"/>
    <lineage>
        <taxon>Eukaryota</taxon>
        <taxon>Fungi</taxon>
        <taxon>Dikarya</taxon>
        <taxon>Ascomycota</taxon>
        <taxon>Pezizomycotina</taxon>
        <taxon>Dothideomycetes</taxon>
        <taxon>Pleosporomycetidae</taxon>
        <taxon>Pleosporales</taxon>
        <taxon>Pleosporineae</taxon>
        <taxon>Pleosporaceae</taxon>
        <taxon>Alternaria</taxon>
        <taxon>Alternaria sect. Alternaria</taxon>
        <taxon>Alternaria alternata complex</taxon>
    </lineage>
</organism>
<dbReference type="RefSeq" id="XP_018386030.1">
    <property type="nucleotide sequence ID" value="XM_018523544.1"/>
</dbReference>
<sequence>MSRNTHPYAVKLPSRRSLASIGIPNHRDALAVYFRWVRQRYYRAEGVMRADLASSVESVASSSDASSGDDESDFAQPRTTFQRDTRMLSIDLLSIGVKFEDEGIALAYPGEIDVRG</sequence>
<protein>
    <submittedName>
        <fullName evidence="2">Uncharacterized protein</fullName>
    </submittedName>
</protein>